<organism evidence="1 2">
    <name type="scientific">Fusarium oxysporum f. sp. cubense</name>
    <dbReference type="NCBI Taxonomy" id="61366"/>
    <lineage>
        <taxon>Eukaryota</taxon>
        <taxon>Fungi</taxon>
        <taxon>Dikarya</taxon>
        <taxon>Ascomycota</taxon>
        <taxon>Pezizomycotina</taxon>
        <taxon>Sordariomycetes</taxon>
        <taxon>Hypocreomycetidae</taxon>
        <taxon>Hypocreales</taxon>
        <taxon>Nectriaceae</taxon>
        <taxon>Fusarium</taxon>
        <taxon>Fusarium oxysporum species complex</taxon>
    </lineage>
</organism>
<proteinExistence type="predicted"/>
<reference evidence="1 2" key="1">
    <citation type="submission" date="2019-07" db="EMBL/GenBank/DDBJ databases">
        <title>The First High-Quality Draft Genome Sequence of the Causal Agent of the Current Panama Disease Epidemic.</title>
        <authorList>
            <person name="Warmington R.J."/>
            <person name="Kay W."/>
            <person name="Jeffries A."/>
            <person name="Bebber D."/>
            <person name="Moore K."/>
            <person name="Studholme D.J."/>
        </authorList>
    </citation>
    <scope>NUCLEOTIDE SEQUENCE [LARGE SCALE GENOMIC DNA]</scope>
    <source>
        <strain evidence="1 2">TR4</strain>
    </source>
</reference>
<evidence type="ECO:0000313" key="2">
    <source>
        <dbReference type="Proteomes" id="UP000321331"/>
    </source>
</evidence>
<evidence type="ECO:0000313" key="1">
    <source>
        <dbReference type="EMBL" id="TXB98648.1"/>
    </source>
</evidence>
<dbReference type="EMBL" id="VMNF01000012">
    <property type="protein sequence ID" value="TXB98648.1"/>
    <property type="molecule type" value="Genomic_DNA"/>
</dbReference>
<dbReference type="AlphaFoldDB" id="A0A5C6SL20"/>
<sequence>MALLLTAPGSCMTWALKMKEAIPKECETTPPWDHYYFLGILVISRGRLKQS</sequence>
<name>A0A5C6SL20_FUSOC</name>
<comment type="caution">
    <text evidence="1">The sequence shown here is derived from an EMBL/GenBank/DDBJ whole genome shotgun (WGS) entry which is preliminary data.</text>
</comment>
<dbReference type="Proteomes" id="UP000321331">
    <property type="component" value="Unassembled WGS sequence"/>
</dbReference>
<accession>A0A5C6SL20</accession>
<protein>
    <submittedName>
        <fullName evidence="1">Uncharacterized protein</fullName>
    </submittedName>
</protein>
<gene>
    <name evidence="1" type="ORF">FocTR4_00013489</name>
</gene>